<dbReference type="AlphaFoldDB" id="A0A1L1PGX7"/>
<evidence type="ECO:0000313" key="2">
    <source>
        <dbReference type="Proteomes" id="UP000028878"/>
    </source>
</evidence>
<reference evidence="2" key="1">
    <citation type="submission" date="2014-11" db="EMBL/GenBank/DDBJ databases">
        <title>Draft genome sequence of Hydrogenophaga intermedia S1.</title>
        <authorList>
            <person name="Gan H.M."/>
            <person name="Chew T.H."/>
            <person name="Stolz A."/>
        </authorList>
    </citation>
    <scope>NUCLEOTIDE SEQUENCE [LARGE SCALE GENOMIC DNA]</scope>
    <source>
        <strain evidence="2">S1</strain>
    </source>
</reference>
<organism evidence="1 2">
    <name type="scientific">Hydrogenophaga intermedia</name>
    <dbReference type="NCBI Taxonomy" id="65786"/>
    <lineage>
        <taxon>Bacteria</taxon>
        <taxon>Pseudomonadati</taxon>
        <taxon>Pseudomonadota</taxon>
        <taxon>Betaproteobacteria</taxon>
        <taxon>Burkholderiales</taxon>
        <taxon>Comamonadaceae</taxon>
        <taxon>Hydrogenophaga</taxon>
    </lineage>
</organism>
<dbReference type="EMBL" id="CCAE010000017">
    <property type="protein sequence ID" value="CDN88014.1"/>
    <property type="molecule type" value="Genomic_DNA"/>
</dbReference>
<sequence>MLHLLEPEVAGGWGPGTEADVSVHPPVVSHLVYEVEGWLGDDLLEAFPCFVITERLADALRSTELTGWKLGPVEVRPSTQFEELNAGIALPKFQRLHVSASDAACDFNLDGEHRLLVSDAALTLLRRFNVAHCNIEAVG</sequence>
<proteinExistence type="predicted"/>
<dbReference type="Proteomes" id="UP000028878">
    <property type="component" value="Unassembled WGS sequence"/>
</dbReference>
<dbReference type="RefSeq" id="WP_009520137.1">
    <property type="nucleotide sequence ID" value="NZ_CCAE010000017.1"/>
</dbReference>
<protein>
    <submittedName>
        <fullName evidence="1">Uncharacterized protein</fullName>
    </submittedName>
</protein>
<evidence type="ECO:0000313" key="1">
    <source>
        <dbReference type="EMBL" id="CDN88014.1"/>
    </source>
</evidence>
<name>A0A1L1PGX7_HYDIT</name>
<gene>
    <name evidence="1" type="ORF">BN948_02445</name>
</gene>
<accession>A0A1L1PGX7</accession>
<keyword evidence="2" id="KW-1185">Reference proteome</keyword>